<proteinExistence type="predicted"/>
<keyword evidence="4" id="KW-0472">Membrane</keyword>
<dbReference type="VEuPathDB" id="VectorBase:PPAPM1_010449"/>
<dbReference type="VEuPathDB" id="VectorBase:PPAI008577"/>
<dbReference type="EMBL" id="AJVK01035172">
    <property type="status" value="NOT_ANNOTATED_CDS"/>
    <property type="molecule type" value="Genomic_DNA"/>
</dbReference>
<sequence length="189" mass="21898">MSDSMMSLMRYLVVFLLVVLGPFSAGSRVIELSDRFLDVRHEGQWFVKFYAPWCGHCKRLEPVWSHVAQTLYNTNVRVGKVDCTRFTSVAQAFSINSFPTIIFLKDGVEFVYNGERSKEELIHFVMRMSGPPVQLVTRTDSVDMLKATETFQPHGFFYATSMEIAREHFDIDTLPAVNVYKERSHFYYP</sequence>
<organism evidence="6 7">
    <name type="scientific">Phlebotomus papatasi</name>
    <name type="common">Sandfly</name>
    <dbReference type="NCBI Taxonomy" id="29031"/>
    <lineage>
        <taxon>Eukaryota</taxon>
        <taxon>Metazoa</taxon>
        <taxon>Ecdysozoa</taxon>
        <taxon>Arthropoda</taxon>
        <taxon>Hexapoda</taxon>
        <taxon>Insecta</taxon>
        <taxon>Pterygota</taxon>
        <taxon>Neoptera</taxon>
        <taxon>Endopterygota</taxon>
        <taxon>Diptera</taxon>
        <taxon>Nematocera</taxon>
        <taxon>Psychodoidea</taxon>
        <taxon>Psychodidae</taxon>
        <taxon>Phlebotomus</taxon>
        <taxon>Phlebotomus</taxon>
    </lineage>
</organism>
<dbReference type="PANTHER" id="PTHR46426:SF1">
    <property type="entry name" value="PROTEIN DISULFIDE-ISOMERASE TMX3"/>
    <property type="match status" value="1"/>
</dbReference>
<dbReference type="Pfam" id="PF00085">
    <property type="entry name" value="Thioredoxin"/>
    <property type="match status" value="1"/>
</dbReference>
<dbReference type="FunFam" id="3.40.30.10:FF:000300">
    <property type="entry name" value="Blast:Protein disulfide-isomerase TMX3"/>
    <property type="match status" value="1"/>
</dbReference>
<dbReference type="Proteomes" id="UP000092462">
    <property type="component" value="Unassembled WGS sequence"/>
</dbReference>
<evidence type="ECO:0000256" key="3">
    <source>
        <dbReference type="ARBA" id="ARBA00022989"/>
    </source>
</evidence>
<reference evidence="6" key="1">
    <citation type="submission" date="2022-08" db="UniProtKB">
        <authorList>
            <consortium name="EnsemblMetazoa"/>
        </authorList>
    </citation>
    <scope>IDENTIFICATION</scope>
    <source>
        <strain evidence="6">Israel</strain>
    </source>
</reference>
<keyword evidence="2" id="KW-0812">Transmembrane</keyword>
<dbReference type="PRINTS" id="PR00421">
    <property type="entry name" value="THIOREDOXIN"/>
</dbReference>
<evidence type="ECO:0000256" key="1">
    <source>
        <dbReference type="ARBA" id="ARBA00004389"/>
    </source>
</evidence>
<dbReference type="AlphaFoldDB" id="A0A1B0DK03"/>
<dbReference type="GO" id="GO:0005789">
    <property type="term" value="C:endoplasmic reticulum membrane"/>
    <property type="evidence" value="ECO:0007669"/>
    <property type="project" value="UniProtKB-SubCell"/>
</dbReference>
<dbReference type="InterPro" id="IPR017937">
    <property type="entry name" value="Thioredoxin_CS"/>
</dbReference>
<dbReference type="InterPro" id="IPR036249">
    <property type="entry name" value="Thioredoxin-like_sf"/>
</dbReference>
<dbReference type="SUPFAM" id="SSF52833">
    <property type="entry name" value="Thioredoxin-like"/>
    <property type="match status" value="1"/>
</dbReference>
<dbReference type="Gene3D" id="3.40.30.10">
    <property type="entry name" value="Glutaredoxin"/>
    <property type="match status" value="1"/>
</dbReference>
<evidence type="ECO:0000256" key="4">
    <source>
        <dbReference type="ARBA" id="ARBA00023136"/>
    </source>
</evidence>
<dbReference type="InterPro" id="IPR013766">
    <property type="entry name" value="Thioredoxin_domain"/>
</dbReference>
<protein>
    <submittedName>
        <fullName evidence="6">Uncharacterized protein</fullName>
    </submittedName>
</protein>
<dbReference type="PROSITE" id="PS00194">
    <property type="entry name" value="THIOREDOXIN_1"/>
    <property type="match status" value="1"/>
</dbReference>
<evidence type="ECO:0000256" key="5">
    <source>
        <dbReference type="ARBA" id="ARBA00045246"/>
    </source>
</evidence>
<dbReference type="EnsemblMetazoa" id="PPAI008577-RA">
    <property type="protein sequence ID" value="PPAI008577-PA"/>
    <property type="gene ID" value="PPAI008577"/>
</dbReference>
<name>A0A1B0DK03_PHLPP</name>
<dbReference type="PROSITE" id="PS51352">
    <property type="entry name" value="THIOREDOXIN_2"/>
    <property type="match status" value="1"/>
</dbReference>
<evidence type="ECO:0000313" key="6">
    <source>
        <dbReference type="EnsemblMetazoa" id="PPAI008577-PA"/>
    </source>
</evidence>
<dbReference type="PANTHER" id="PTHR46426">
    <property type="entry name" value="PROTEIN DISULFIDE-ISOMERASE TMX3"/>
    <property type="match status" value="1"/>
</dbReference>
<accession>A0A1B0DK03</accession>
<dbReference type="InterPro" id="IPR052250">
    <property type="entry name" value="PDI_TMX3"/>
</dbReference>
<comment type="subcellular location">
    <subcellularLocation>
        <location evidence="1">Endoplasmic reticulum membrane</location>
        <topology evidence="1">Single-pass membrane protein</topology>
    </subcellularLocation>
</comment>
<evidence type="ECO:0000313" key="7">
    <source>
        <dbReference type="Proteomes" id="UP000092462"/>
    </source>
</evidence>
<keyword evidence="3" id="KW-1133">Transmembrane helix</keyword>
<comment type="function">
    <text evidence="5">Probable disulfide isomerase, which participates in the folding of proteins containing disulfide bonds. May act as a dithiol oxidase. Acts as a regulator of endoplasmic reticulum-mitochondria contact sites via its ability to regulate redox signals.</text>
</comment>
<keyword evidence="7" id="KW-1185">Reference proteome</keyword>
<evidence type="ECO:0000256" key="2">
    <source>
        <dbReference type="ARBA" id="ARBA00022692"/>
    </source>
</evidence>